<dbReference type="RefSeq" id="XP_048334613.1">
    <property type="nucleotide sequence ID" value="XM_048478656.2"/>
</dbReference>
<keyword evidence="3" id="KW-0539">Nucleus</keyword>
<dbReference type="GeneID" id="125423705"/>
<evidence type="ECO:0000256" key="1">
    <source>
        <dbReference type="ARBA" id="ARBA00023015"/>
    </source>
</evidence>
<evidence type="ECO:0000313" key="7">
    <source>
        <dbReference type="RefSeq" id="XP_048334613.1"/>
    </source>
</evidence>
<dbReference type="Gene3D" id="1.10.10.60">
    <property type="entry name" value="Homeodomain-like"/>
    <property type="match status" value="1"/>
</dbReference>
<sequence length="79" mass="8997">MASNSLTSSWTPKQNKQFEKALALYDKDTPDRWQKIARAVGGKSAEEVKRHYEILEEDIRHIESGKVPFPKYKSSGNSS</sequence>
<dbReference type="PANTHER" id="PTHR43952">
    <property type="entry name" value="MYB FAMILY TRANSCRIPTION FACTOR-RELATED"/>
    <property type="match status" value="1"/>
</dbReference>
<dbReference type="PROSITE" id="PS51293">
    <property type="entry name" value="SANT"/>
    <property type="match status" value="1"/>
</dbReference>
<name>A0ABM3ISI5_ZIZJJ</name>
<dbReference type="InterPro" id="IPR044636">
    <property type="entry name" value="RADIALIS-like"/>
</dbReference>
<dbReference type="PROSITE" id="PS50090">
    <property type="entry name" value="MYB_LIKE"/>
    <property type="match status" value="1"/>
</dbReference>
<organism evidence="6 7">
    <name type="scientific">Ziziphus jujuba</name>
    <name type="common">Chinese jujube</name>
    <name type="synonym">Ziziphus sativa</name>
    <dbReference type="NCBI Taxonomy" id="326968"/>
    <lineage>
        <taxon>Eukaryota</taxon>
        <taxon>Viridiplantae</taxon>
        <taxon>Streptophyta</taxon>
        <taxon>Embryophyta</taxon>
        <taxon>Tracheophyta</taxon>
        <taxon>Spermatophyta</taxon>
        <taxon>Magnoliopsida</taxon>
        <taxon>eudicotyledons</taxon>
        <taxon>Gunneridae</taxon>
        <taxon>Pentapetalae</taxon>
        <taxon>rosids</taxon>
        <taxon>fabids</taxon>
        <taxon>Rosales</taxon>
        <taxon>Rhamnaceae</taxon>
        <taxon>Paliureae</taxon>
        <taxon>Ziziphus</taxon>
    </lineage>
</organism>
<keyword evidence="2" id="KW-0804">Transcription</keyword>
<dbReference type="PANTHER" id="PTHR43952:SF75">
    <property type="entry name" value="PROTEIN RADIALIS-LIKE 6"/>
    <property type="match status" value="1"/>
</dbReference>
<dbReference type="Proteomes" id="UP001652623">
    <property type="component" value="Chromosome 7"/>
</dbReference>
<reference evidence="7" key="1">
    <citation type="submission" date="2025-08" db="UniProtKB">
        <authorList>
            <consortium name="RefSeq"/>
        </authorList>
    </citation>
    <scope>IDENTIFICATION</scope>
    <source>
        <tissue evidence="7">Seedling</tissue>
    </source>
</reference>
<protein>
    <submittedName>
        <fullName evidence="7">Protein RADIALIS-like 3</fullName>
    </submittedName>
</protein>
<feature type="domain" description="SANT" evidence="5">
    <location>
        <begin position="5"/>
        <end position="60"/>
    </location>
</feature>
<evidence type="ECO:0000256" key="3">
    <source>
        <dbReference type="ARBA" id="ARBA00023242"/>
    </source>
</evidence>
<gene>
    <name evidence="7" type="primary">LOC125423705</name>
</gene>
<keyword evidence="1" id="KW-0805">Transcription regulation</keyword>
<dbReference type="InterPro" id="IPR009057">
    <property type="entry name" value="Homeodomain-like_sf"/>
</dbReference>
<accession>A0ABM3ISI5</accession>
<proteinExistence type="predicted"/>
<dbReference type="CDD" id="cd00167">
    <property type="entry name" value="SANT"/>
    <property type="match status" value="1"/>
</dbReference>
<keyword evidence="6" id="KW-1185">Reference proteome</keyword>
<dbReference type="InterPro" id="IPR001005">
    <property type="entry name" value="SANT/Myb"/>
</dbReference>
<dbReference type="Pfam" id="PF00249">
    <property type="entry name" value="Myb_DNA-binding"/>
    <property type="match status" value="1"/>
</dbReference>
<evidence type="ECO:0000256" key="2">
    <source>
        <dbReference type="ARBA" id="ARBA00023163"/>
    </source>
</evidence>
<evidence type="ECO:0000259" key="5">
    <source>
        <dbReference type="PROSITE" id="PS51293"/>
    </source>
</evidence>
<dbReference type="SUPFAM" id="SSF46689">
    <property type="entry name" value="Homeodomain-like"/>
    <property type="match status" value="1"/>
</dbReference>
<evidence type="ECO:0000313" key="6">
    <source>
        <dbReference type="Proteomes" id="UP001652623"/>
    </source>
</evidence>
<dbReference type="SMART" id="SM00717">
    <property type="entry name" value="SANT"/>
    <property type="match status" value="1"/>
</dbReference>
<dbReference type="InterPro" id="IPR017884">
    <property type="entry name" value="SANT_dom"/>
</dbReference>
<feature type="domain" description="Myb-like" evidence="4">
    <location>
        <begin position="2"/>
        <end position="56"/>
    </location>
</feature>
<evidence type="ECO:0000259" key="4">
    <source>
        <dbReference type="PROSITE" id="PS50090"/>
    </source>
</evidence>